<gene>
    <name evidence="3" type="ORF">F6B42_13215</name>
</gene>
<dbReference type="GO" id="GO:0016887">
    <property type="term" value="F:ATP hydrolysis activity"/>
    <property type="evidence" value="ECO:0007669"/>
    <property type="project" value="InterPro"/>
</dbReference>
<dbReference type="InterPro" id="IPR051396">
    <property type="entry name" value="Bact_Antivir_Def_Nuclease"/>
</dbReference>
<dbReference type="GO" id="GO:0005524">
    <property type="term" value="F:ATP binding"/>
    <property type="evidence" value="ECO:0007669"/>
    <property type="project" value="InterPro"/>
</dbReference>
<dbReference type="PANTHER" id="PTHR43581:SF2">
    <property type="entry name" value="EXCINUCLEASE ATPASE SUBUNIT"/>
    <property type="match status" value="1"/>
</dbReference>
<evidence type="ECO:0000313" key="3">
    <source>
        <dbReference type="EMBL" id="KAA9085418.1"/>
    </source>
</evidence>
<dbReference type="InterPro" id="IPR003959">
    <property type="entry name" value="ATPase_AAA_core"/>
</dbReference>
<evidence type="ECO:0000313" key="4">
    <source>
        <dbReference type="Proteomes" id="UP000327039"/>
    </source>
</evidence>
<dbReference type="Pfam" id="PF13304">
    <property type="entry name" value="AAA_21"/>
    <property type="match status" value="1"/>
</dbReference>
<dbReference type="PANTHER" id="PTHR43581">
    <property type="entry name" value="ATP/GTP PHOSPHATASE"/>
    <property type="match status" value="1"/>
</dbReference>
<evidence type="ECO:0000259" key="1">
    <source>
        <dbReference type="Pfam" id="PF12476"/>
    </source>
</evidence>
<keyword evidence="4" id="KW-1185">Reference proteome</keyword>
<dbReference type="Pfam" id="PF12476">
    <property type="entry name" value="DUF3696"/>
    <property type="match status" value="1"/>
</dbReference>
<dbReference type="OrthoDB" id="3237462at2"/>
<organism evidence="3 4">
    <name type="scientific">Microbacterium radiodurans</name>
    <dbReference type="NCBI Taxonomy" id="661398"/>
    <lineage>
        <taxon>Bacteria</taxon>
        <taxon>Bacillati</taxon>
        <taxon>Actinomycetota</taxon>
        <taxon>Actinomycetes</taxon>
        <taxon>Micrococcales</taxon>
        <taxon>Microbacteriaceae</taxon>
        <taxon>Microbacterium</taxon>
    </lineage>
</organism>
<dbReference type="EMBL" id="VYRZ01000003">
    <property type="protein sequence ID" value="KAA9085418.1"/>
    <property type="molecule type" value="Genomic_DNA"/>
</dbReference>
<comment type="caution">
    <text evidence="3">The sequence shown here is derived from an EMBL/GenBank/DDBJ whole genome shotgun (WGS) entry which is preliminary data.</text>
</comment>
<evidence type="ECO:0000259" key="2">
    <source>
        <dbReference type="Pfam" id="PF13304"/>
    </source>
</evidence>
<dbReference type="RefSeq" id="WP_150420140.1">
    <property type="nucleotide sequence ID" value="NZ_VYRZ01000003.1"/>
</dbReference>
<feature type="domain" description="ATPase AAA-type core" evidence="2">
    <location>
        <begin position="384"/>
        <end position="444"/>
    </location>
</feature>
<name>A0A5J5IQJ2_9MICO</name>
<accession>A0A5J5IQJ2</accession>
<reference evidence="4" key="1">
    <citation type="submission" date="2019-09" db="EMBL/GenBank/DDBJ databases">
        <title>Mumia zhuanghuii sp. nov. isolated from the intestinal contents of plateau pika (Ochotona curzoniae) in the Qinghai-Tibet plateau of China.</title>
        <authorList>
            <person name="Tian Z."/>
        </authorList>
    </citation>
    <scope>NUCLEOTIDE SEQUENCE [LARGE SCALE GENOMIC DNA]</scope>
    <source>
        <strain evidence="4">DSM 25564</strain>
    </source>
</reference>
<feature type="domain" description="DUF3696" evidence="1">
    <location>
        <begin position="457"/>
        <end position="502"/>
    </location>
</feature>
<dbReference type="AlphaFoldDB" id="A0A5J5IQJ2"/>
<proteinExistence type="predicted"/>
<protein>
    <submittedName>
        <fullName evidence="3">DUF3696 domain-containing protein</fullName>
    </submittedName>
</protein>
<dbReference type="InterPro" id="IPR022532">
    <property type="entry name" value="DUF3696"/>
</dbReference>
<dbReference type="Proteomes" id="UP000327039">
    <property type="component" value="Unassembled WGS sequence"/>
</dbReference>
<sequence length="517" mass="57102">MNGPLVRLGEPADVVREGQAAVELRFTVQGGPPAVVEPPRALKFDVSLSLAPSDNGVALVPTAFEVVDPEGTVLVAATSERMRQADIDAFSHTAHGLDLSFLRLTVFGGRKAPNRMYLGFLGVAPTLLARHIDPRVIVRQMESTLDDVLSTDRMTYELAQEVTQLVPKRKFFKELHIEDQREPASVRIAPTPLWSKRDFAALDAAQRKELVSRAAAKRARVEWAVIGPGLGYLGSPHRLNRRYYFEGGVVESALADEHSLGLTFLGAFASAVEDFGGQVKYLGPLRDEPRVVQGAWDERVRALPVGIRGELTAEILTREKDRTIRFNDWDGQPREGTLPDAAALWCNYFGIGERINVLDLGKLGRGVNLRVDGVDRDLTMIGVGASQLLPILVASLAAETGSLILIEQPELHLHPSVQSRLADFFLFARPDVRFIVETHSEYLVTRIRRRIAEERATPRDVEVMFAERRGGATEIRSLALGNGGDFDEWPDGFFDAQEIDLRHIVRALASRVAKADS</sequence>